<dbReference type="PROSITE" id="PS50879">
    <property type="entry name" value="RNASE_H_1"/>
    <property type="match status" value="1"/>
</dbReference>
<dbReference type="Pfam" id="PF13456">
    <property type="entry name" value="RVT_3"/>
    <property type="match status" value="1"/>
</dbReference>
<dbReference type="GO" id="GO:0004523">
    <property type="term" value="F:RNA-DNA hybrid ribonuclease activity"/>
    <property type="evidence" value="ECO:0007669"/>
    <property type="project" value="InterPro"/>
</dbReference>
<dbReference type="InterPro" id="IPR012337">
    <property type="entry name" value="RNaseH-like_sf"/>
</dbReference>
<dbReference type="GO" id="GO:0003676">
    <property type="term" value="F:nucleic acid binding"/>
    <property type="evidence" value="ECO:0007669"/>
    <property type="project" value="InterPro"/>
</dbReference>
<dbReference type="PANTHER" id="PTHR48475">
    <property type="entry name" value="RIBONUCLEASE H"/>
    <property type="match status" value="1"/>
</dbReference>
<feature type="domain" description="RNase H type-1" evidence="1">
    <location>
        <begin position="41"/>
        <end position="172"/>
    </location>
</feature>
<proteinExistence type="predicted"/>
<dbReference type="Gene3D" id="3.30.420.10">
    <property type="entry name" value="Ribonuclease H-like superfamily/Ribonuclease H"/>
    <property type="match status" value="1"/>
</dbReference>
<evidence type="ECO:0000259" key="1">
    <source>
        <dbReference type="PROSITE" id="PS50879"/>
    </source>
</evidence>
<dbReference type="InterPro" id="IPR036397">
    <property type="entry name" value="RNaseH_sf"/>
</dbReference>
<accession>A0A160VHZ9</accession>
<dbReference type="AlphaFoldDB" id="A0A160VHZ9"/>
<dbReference type="InterPro" id="IPR002156">
    <property type="entry name" value="RNaseH_domain"/>
</dbReference>
<gene>
    <name evidence="2" type="ORF">MGWOODY_Mmi986</name>
</gene>
<dbReference type="EMBL" id="FAXC01000422">
    <property type="protein sequence ID" value="CUV10490.1"/>
    <property type="molecule type" value="Genomic_DNA"/>
</dbReference>
<protein>
    <submittedName>
        <fullName evidence="2">Conserved protein</fullName>
    </submittedName>
</protein>
<dbReference type="SUPFAM" id="SSF53098">
    <property type="entry name" value="Ribonuclease H-like"/>
    <property type="match status" value="1"/>
</dbReference>
<name>A0A160VHZ9_9ZZZZ</name>
<evidence type="ECO:0000313" key="2">
    <source>
        <dbReference type="EMBL" id="CUV10490.1"/>
    </source>
</evidence>
<reference evidence="2" key="1">
    <citation type="submission" date="2015-10" db="EMBL/GenBank/DDBJ databases">
        <authorList>
            <person name="Gilbert D.G."/>
        </authorList>
    </citation>
    <scope>NUCLEOTIDE SEQUENCE</scope>
</reference>
<sequence length="175" mass="19803">MKILTKEQLTALRAIITPDNLQSVDENTRKVLDELINDDENINAVTLFIDGAADLHTKTAGIGGVFLGENNEELYRFSKYLDDATNNEAEYSALIKGLKIGLELNIMDIKIYADSELVVKQVNGEYKVKHERMRPLHRNAIALLCQYSNWSLQHVPREDNTIADKLSKEGMEQGR</sequence>
<dbReference type="PANTHER" id="PTHR48475:SF1">
    <property type="entry name" value="RNASE H TYPE-1 DOMAIN-CONTAINING PROTEIN"/>
    <property type="match status" value="1"/>
</dbReference>
<dbReference type="CDD" id="cd09279">
    <property type="entry name" value="RNase_HI_like"/>
    <property type="match status" value="1"/>
</dbReference>
<organism evidence="2">
    <name type="scientific">hydrothermal vent metagenome</name>
    <dbReference type="NCBI Taxonomy" id="652676"/>
    <lineage>
        <taxon>unclassified sequences</taxon>
        <taxon>metagenomes</taxon>
        <taxon>ecological metagenomes</taxon>
    </lineage>
</organism>